<dbReference type="Gene3D" id="2.40.70.10">
    <property type="entry name" value="Acid Proteases"/>
    <property type="match status" value="1"/>
</dbReference>
<dbReference type="Proteomes" id="UP000076722">
    <property type="component" value="Unassembled WGS sequence"/>
</dbReference>
<proteinExistence type="inferred from homology"/>
<dbReference type="STRING" id="1314777.A0A164QN50"/>
<evidence type="ECO:0000256" key="4">
    <source>
        <dbReference type="ARBA" id="ARBA00022801"/>
    </source>
</evidence>
<dbReference type="CDD" id="cd00303">
    <property type="entry name" value="retropepsin_like"/>
    <property type="match status" value="1"/>
</dbReference>
<dbReference type="OrthoDB" id="1750432at2759"/>
<dbReference type="GO" id="GO:0004190">
    <property type="term" value="F:aspartic-type endopeptidase activity"/>
    <property type="evidence" value="ECO:0007669"/>
    <property type="project" value="UniProtKB-KW"/>
</dbReference>
<accession>A0A164QN50</accession>
<name>A0A164QN50_9AGAM</name>
<evidence type="ECO:0000256" key="3">
    <source>
        <dbReference type="ARBA" id="ARBA00022750"/>
    </source>
</evidence>
<feature type="non-terminal residue" evidence="5">
    <location>
        <position position="176"/>
    </location>
</feature>
<keyword evidence="6" id="KW-1185">Reference proteome</keyword>
<reference evidence="5 6" key="1">
    <citation type="journal article" date="2016" name="Mol. Biol. Evol.">
        <title>Comparative Genomics of Early-Diverging Mushroom-Forming Fungi Provides Insights into the Origins of Lignocellulose Decay Capabilities.</title>
        <authorList>
            <person name="Nagy L.G."/>
            <person name="Riley R."/>
            <person name="Tritt A."/>
            <person name="Adam C."/>
            <person name="Daum C."/>
            <person name="Floudas D."/>
            <person name="Sun H."/>
            <person name="Yadav J.S."/>
            <person name="Pangilinan J."/>
            <person name="Larsson K.H."/>
            <person name="Matsuura K."/>
            <person name="Barry K."/>
            <person name="Labutti K."/>
            <person name="Kuo R."/>
            <person name="Ohm R.A."/>
            <person name="Bhattacharya S.S."/>
            <person name="Shirouzu T."/>
            <person name="Yoshinaga Y."/>
            <person name="Martin F.M."/>
            <person name="Grigoriev I.V."/>
            <person name="Hibbett D.S."/>
        </authorList>
    </citation>
    <scope>NUCLEOTIDE SEQUENCE [LARGE SCALE GENOMIC DNA]</scope>
    <source>
        <strain evidence="5 6">HHB9708</strain>
    </source>
</reference>
<evidence type="ECO:0000313" key="6">
    <source>
        <dbReference type="Proteomes" id="UP000076722"/>
    </source>
</evidence>
<dbReference type="InterPro" id="IPR021109">
    <property type="entry name" value="Peptidase_aspartic_dom_sf"/>
</dbReference>
<dbReference type="PANTHER" id="PTHR12917">
    <property type="entry name" value="ASPARTYL PROTEASE DDI-RELATED"/>
    <property type="match status" value="1"/>
</dbReference>
<evidence type="ECO:0000256" key="2">
    <source>
        <dbReference type="ARBA" id="ARBA00022670"/>
    </source>
</evidence>
<keyword evidence="3" id="KW-0064">Aspartyl protease</keyword>
<dbReference type="Pfam" id="PF13975">
    <property type="entry name" value="gag-asp_proteas"/>
    <property type="match status" value="1"/>
</dbReference>
<protein>
    <recommendedName>
        <fullName evidence="7">Aspartic peptidase DDI1-type domain-containing protein</fullName>
    </recommendedName>
</protein>
<gene>
    <name evidence="5" type="ORF">SISNIDRAFT_416465</name>
</gene>
<comment type="similarity">
    <text evidence="1">Belongs to the DDI1 family.</text>
</comment>
<evidence type="ECO:0000256" key="1">
    <source>
        <dbReference type="ARBA" id="ARBA00009136"/>
    </source>
</evidence>
<sequence>MAQIEPVVTEKLSRTAARRKDFVRMAPRALSVEMRVNGKRVRALIDSGSMADFMSTTLAEQLNVPQVPLEKPINIQLASRGSRTVVNYSTTVQLQYEDIDEKRHFDIMNVEGYDLILGTPFLYQHKVLIGINPPQMYIGCDVSVPIVDGIGIAKIASKAANLVEEKSKYLRNKIEQ</sequence>
<evidence type="ECO:0000313" key="5">
    <source>
        <dbReference type="EMBL" id="KZS89811.1"/>
    </source>
</evidence>
<keyword evidence="4" id="KW-0378">Hydrolase</keyword>
<dbReference type="SUPFAM" id="SSF50630">
    <property type="entry name" value="Acid proteases"/>
    <property type="match status" value="1"/>
</dbReference>
<organism evidence="5 6">
    <name type="scientific">Sistotremastrum niveocremeum HHB9708</name>
    <dbReference type="NCBI Taxonomy" id="1314777"/>
    <lineage>
        <taxon>Eukaryota</taxon>
        <taxon>Fungi</taxon>
        <taxon>Dikarya</taxon>
        <taxon>Basidiomycota</taxon>
        <taxon>Agaricomycotina</taxon>
        <taxon>Agaricomycetes</taxon>
        <taxon>Sistotremastrales</taxon>
        <taxon>Sistotremastraceae</taxon>
        <taxon>Sertulicium</taxon>
        <taxon>Sertulicium niveocremeum</taxon>
    </lineage>
</organism>
<keyword evidence="2" id="KW-0645">Protease</keyword>
<dbReference type="PANTHER" id="PTHR12917:SF1">
    <property type="entry name" value="AT13091P"/>
    <property type="match status" value="1"/>
</dbReference>
<evidence type="ECO:0008006" key="7">
    <source>
        <dbReference type="Google" id="ProtNLM"/>
    </source>
</evidence>
<dbReference type="GO" id="GO:0006508">
    <property type="term" value="P:proteolysis"/>
    <property type="evidence" value="ECO:0007669"/>
    <property type="project" value="UniProtKB-KW"/>
</dbReference>
<dbReference type="AlphaFoldDB" id="A0A164QN50"/>
<dbReference type="EMBL" id="KV419425">
    <property type="protein sequence ID" value="KZS89811.1"/>
    <property type="molecule type" value="Genomic_DNA"/>
</dbReference>